<comment type="caution">
    <text evidence="12">The sequence shown here is derived from an EMBL/GenBank/DDBJ whole genome shotgun (WGS) entry which is preliminary data.</text>
</comment>
<dbReference type="InterPro" id="IPR016024">
    <property type="entry name" value="ARM-type_fold"/>
</dbReference>
<evidence type="ECO:0000259" key="11">
    <source>
        <dbReference type="PROSITE" id="PS51698"/>
    </source>
</evidence>
<dbReference type="FunFam" id="1.20.930.20:FF:000002">
    <property type="entry name" value="RING-type E3 ubiquitin transferase"/>
    <property type="match status" value="1"/>
</dbReference>
<keyword evidence="13" id="KW-1185">Reference proteome</keyword>
<dbReference type="PANTHER" id="PTHR23315">
    <property type="entry name" value="U BOX DOMAIN-CONTAINING"/>
    <property type="match status" value="1"/>
</dbReference>
<dbReference type="Gene3D" id="1.25.10.10">
    <property type="entry name" value="Leucine-rich Repeat Variant"/>
    <property type="match status" value="3"/>
</dbReference>
<dbReference type="InterPro" id="IPR013083">
    <property type="entry name" value="Znf_RING/FYVE/PHD"/>
</dbReference>
<dbReference type="InterPro" id="IPR036537">
    <property type="entry name" value="Adaptor_Cbl_N_dom_sf"/>
</dbReference>
<accession>A0A9D4ZQA9</accession>
<dbReference type="GO" id="GO:0061630">
    <property type="term" value="F:ubiquitin protein ligase activity"/>
    <property type="evidence" value="ECO:0007669"/>
    <property type="project" value="UniProtKB-EC"/>
</dbReference>
<evidence type="ECO:0000256" key="9">
    <source>
        <dbReference type="ARBA" id="ARBA00076227"/>
    </source>
</evidence>
<protein>
    <recommendedName>
        <fullName evidence="7">U-box domain-containing protein 12</fullName>
        <ecNumber evidence="3">2.3.2.27</ecNumber>
    </recommendedName>
    <alternativeName>
        <fullName evidence="8">Plant U-box protein 12</fullName>
    </alternativeName>
    <alternativeName>
        <fullName evidence="9">RING-type E3 ubiquitin transferase PUB12</fullName>
    </alternativeName>
</protein>
<evidence type="ECO:0000313" key="12">
    <source>
        <dbReference type="EMBL" id="KAI5083979.1"/>
    </source>
</evidence>
<evidence type="ECO:0000256" key="4">
    <source>
        <dbReference type="ARBA" id="ARBA00022679"/>
    </source>
</evidence>
<dbReference type="InterPro" id="IPR011989">
    <property type="entry name" value="ARM-like"/>
</dbReference>
<dbReference type="AlphaFoldDB" id="A0A9D4ZQA9"/>
<evidence type="ECO:0000256" key="8">
    <source>
        <dbReference type="ARBA" id="ARBA00075465"/>
    </source>
</evidence>
<feature type="domain" description="U-box" evidence="11">
    <location>
        <begin position="369"/>
        <end position="442"/>
    </location>
</feature>
<dbReference type="Gene3D" id="1.20.930.20">
    <property type="entry name" value="Adaptor protein Cbl, N-terminal domain"/>
    <property type="match status" value="1"/>
</dbReference>
<dbReference type="Proteomes" id="UP000886520">
    <property type="component" value="Chromosome 1"/>
</dbReference>
<dbReference type="Pfam" id="PF04564">
    <property type="entry name" value="U-box"/>
    <property type="match status" value="1"/>
</dbReference>
<dbReference type="CDD" id="cd21037">
    <property type="entry name" value="MLKL_NTD"/>
    <property type="match status" value="1"/>
</dbReference>
<comment type="catalytic activity">
    <reaction evidence="1">
        <text>S-ubiquitinyl-[E2 ubiquitin-conjugating enzyme]-L-cysteine + [acceptor protein]-L-lysine = [E2 ubiquitin-conjugating enzyme]-L-cysteine + N(6)-ubiquitinyl-[acceptor protein]-L-lysine.</text>
        <dbReference type="EC" id="2.3.2.27"/>
    </reaction>
</comment>
<keyword evidence="4" id="KW-0808">Transferase</keyword>
<dbReference type="InterPro" id="IPR059179">
    <property type="entry name" value="MLKL-like_MCAfunc"/>
</dbReference>
<evidence type="ECO:0000256" key="3">
    <source>
        <dbReference type="ARBA" id="ARBA00012483"/>
    </source>
</evidence>
<feature type="repeat" description="ARM" evidence="10">
    <location>
        <begin position="508"/>
        <end position="550"/>
    </location>
</feature>
<feature type="repeat" description="ARM" evidence="10">
    <location>
        <begin position="590"/>
        <end position="632"/>
    </location>
</feature>
<dbReference type="InterPro" id="IPR000225">
    <property type="entry name" value="Armadillo"/>
</dbReference>
<comment type="pathway">
    <text evidence="2">Protein modification; protein ubiquitination.</text>
</comment>
<reference evidence="12" key="1">
    <citation type="submission" date="2021-01" db="EMBL/GenBank/DDBJ databases">
        <title>Adiantum capillus-veneris genome.</title>
        <authorList>
            <person name="Fang Y."/>
            <person name="Liao Q."/>
        </authorList>
    </citation>
    <scope>NUCLEOTIDE SEQUENCE</scope>
    <source>
        <strain evidence="12">H3</strain>
        <tissue evidence="12">Leaf</tissue>
    </source>
</reference>
<organism evidence="12 13">
    <name type="scientific">Adiantum capillus-veneris</name>
    <name type="common">Maidenhair fern</name>
    <dbReference type="NCBI Taxonomy" id="13818"/>
    <lineage>
        <taxon>Eukaryota</taxon>
        <taxon>Viridiplantae</taxon>
        <taxon>Streptophyta</taxon>
        <taxon>Embryophyta</taxon>
        <taxon>Tracheophyta</taxon>
        <taxon>Polypodiopsida</taxon>
        <taxon>Polypodiidae</taxon>
        <taxon>Polypodiales</taxon>
        <taxon>Pteridineae</taxon>
        <taxon>Pteridaceae</taxon>
        <taxon>Vittarioideae</taxon>
        <taxon>Adiantum</taxon>
    </lineage>
</organism>
<proteinExistence type="predicted"/>
<feature type="repeat" description="ARM" evidence="10">
    <location>
        <begin position="466"/>
        <end position="508"/>
    </location>
</feature>
<gene>
    <name evidence="12" type="ORF">GOP47_0000148</name>
</gene>
<dbReference type="OrthoDB" id="7537227at2759"/>
<dbReference type="PANTHER" id="PTHR23315:SF49">
    <property type="entry name" value="RING-TYPE E3 UBIQUITIN TRANSFERASE"/>
    <property type="match status" value="1"/>
</dbReference>
<dbReference type="FunFam" id="3.30.40.10:FF:000114">
    <property type="entry name" value="RING-type E3 ubiquitin transferase"/>
    <property type="match status" value="1"/>
</dbReference>
<dbReference type="Gene3D" id="3.30.40.10">
    <property type="entry name" value="Zinc/RING finger domain, C3HC4 (zinc finger)"/>
    <property type="match status" value="1"/>
</dbReference>
<feature type="repeat" description="ARM" evidence="10">
    <location>
        <begin position="631"/>
        <end position="673"/>
    </location>
</feature>
<dbReference type="GO" id="GO:0007166">
    <property type="term" value="P:cell surface receptor signaling pathway"/>
    <property type="evidence" value="ECO:0007669"/>
    <property type="project" value="InterPro"/>
</dbReference>
<dbReference type="GO" id="GO:0016567">
    <property type="term" value="P:protein ubiquitination"/>
    <property type="evidence" value="ECO:0007669"/>
    <property type="project" value="InterPro"/>
</dbReference>
<keyword evidence="6" id="KW-0833">Ubl conjugation pathway</keyword>
<dbReference type="PROSITE" id="PS50176">
    <property type="entry name" value="ARM_REPEAT"/>
    <property type="match status" value="5"/>
</dbReference>
<dbReference type="Pfam" id="PF25368">
    <property type="entry name" value="PUB10_N"/>
    <property type="match status" value="1"/>
</dbReference>
<name>A0A9D4ZQA9_ADICA</name>
<dbReference type="SMART" id="SM00185">
    <property type="entry name" value="ARM"/>
    <property type="match status" value="5"/>
</dbReference>
<evidence type="ECO:0000256" key="1">
    <source>
        <dbReference type="ARBA" id="ARBA00000900"/>
    </source>
</evidence>
<dbReference type="SUPFAM" id="SSF48371">
    <property type="entry name" value="ARM repeat"/>
    <property type="match status" value="1"/>
</dbReference>
<evidence type="ECO:0000313" key="13">
    <source>
        <dbReference type="Proteomes" id="UP000886520"/>
    </source>
</evidence>
<dbReference type="FunFam" id="1.25.10.10:FF:000082">
    <property type="entry name" value="RING-type E3 ubiquitin transferase"/>
    <property type="match status" value="1"/>
</dbReference>
<sequence length="745" mass="81432">MPMVRSNLQKLQKRIGFVLEARSQPSAALISHCHQGNLFDLDSHFYSAKYTDKASSSTAKAIRSAVPPIFLTLDRPPRSKSPELVPTIFKLKQLELGHLLQGYQHLLTFKVAEMDGEGGEGARVLRSLIKTVNEITLITDFRRTHKRECQNLVRRVKLMLPLFEEVKDAHTSIPEAALPAFSLLEKALQAAKQLLQFCRDGSKIYLVLESEAVANRFYAVTEDMDKAFDGMPWDCLDVSDEVREQVELVHAQIKRAKGRADSQDVELFVDVMLVMSQTDDRIFDTAVLQRLADKIQLKTISELKAEARALQRLIKERGPEVDETLEQMSVLLRRLKGLTDLECTEADAVDLEKLSLSAVASVEKPGSPIVPNDFRCPISLELMKDPVIVATGQTYERASIERWLEGHRTCPKTRLVLAHTVLTPNYVLRSLIEQWCEANGIEIPRKAWVSGAGKPGGTDVVSKDRGAVDVLIEHLRSGQIDLQRAAAGELRSLAKQNNENRICIAEAGAIPHLVSLLSTQDSRAQEHAVTALLNLSIHEGNKGAIVQASAIPAIVEVLRHGSMESRENAAATLFSLSVIDENKMTIGASGAIPALVDLLRTGNSRGRKDAATALFNLSIYQGNKPRAVRAGAVDPLMRLLTDPSAGMMDEALAILAILATHQEGRAAIGNAGAVPALVELIKDSSPRNKENAAAILLALSNSDPSHLVRACQLGAEGPLVELTVSGTARAKRKATSLLELLHKQG</sequence>
<evidence type="ECO:0000256" key="5">
    <source>
        <dbReference type="ARBA" id="ARBA00022737"/>
    </source>
</evidence>
<dbReference type="EMBL" id="JABFUD020000001">
    <property type="protein sequence ID" value="KAI5083979.1"/>
    <property type="molecule type" value="Genomic_DNA"/>
</dbReference>
<evidence type="ECO:0000256" key="7">
    <source>
        <dbReference type="ARBA" id="ARBA00074389"/>
    </source>
</evidence>
<dbReference type="SMART" id="SM00504">
    <property type="entry name" value="Ubox"/>
    <property type="match status" value="1"/>
</dbReference>
<dbReference type="InterPro" id="IPR057623">
    <property type="entry name" value="PUB12-19-like_N"/>
</dbReference>
<dbReference type="CDD" id="cd16664">
    <property type="entry name" value="RING-Ubox_PUB"/>
    <property type="match status" value="1"/>
</dbReference>
<keyword evidence="5" id="KW-0677">Repeat</keyword>
<evidence type="ECO:0000256" key="6">
    <source>
        <dbReference type="ARBA" id="ARBA00022786"/>
    </source>
</evidence>
<dbReference type="InterPro" id="IPR003613">
    <property type="entry name" value="Ubox_domain"/>
</dbReference>
<dbReference type="InterPro" id="IPR045210">
    <property type="entry name" value="RING-Ubox_PUB"/>
</dbReference>
<feature type="repeat" description="ARM" evidence="10">
    <location>
        <begin position="549"/>
        <end position="591"/>
    </location>
</feature>
<dbReference type="EC" id="2.3.2.27" evidence="3"/>
<dbReference type="PROSITE" id="PS51698">
    <property type="entry name" value="U_BOX"/>
    <property type="match status" value="1"/>
</dbReference>
<evidence type="ECO:0000256" key="2">
    <source>
        <dbReference type="ARBA" id="ARBA00004906"/>
    </source>
</evidence>
<dbReference type="InterPro" id="IPR058678">
    <property type="entry name" value="ARM_PUB"/>
</dbReference>
<evidence type="ECO:0000256" key="10">
    <source>
        <dbReference type="PROSITE-ProRule" id="PRU00259"/>
    </source>
</evidence>
<dbReference type="SUPFAM" id="SSF57850">
    <property type="entry name" value="RING/U-box"/>
    <property type="match status" value="1"/>
</dbReference>
<dbReference type="Pfam" id="PF25598">
    <property type="entry name" value="ARM_PUB"/>
    <property type="match status" value="1"/>
</dbReference>